<proteinExistence type="predicted"/>
<dbReference type="PANTHER" id="PTHR43252">
    <property type="entry name" value="TRANSCRIPTIONAL REGULATOR YQJI"/>
    <property type="match status" value="1"/>
</dbReference>
<name>A0ABD6DCF5_9EURY</name>
<reference evidence="2 3" key="1">
    <citation type="journal article" date="2019" name="Int. J. Syst. Evol. Microbiol.">
        <title>The Global Catalogue of Microorganisms (GCM) 10K type strain sequencing project: providing services to taxonomists for standard genome sequencing and annotation.</title>
        <authorList>
            <consortium name="The Broad Institute Genomics Platform"/>
            <consortium name="The Broad Institute Genome Sequencing Center for Infectious Disease"/>
            <person name="Wu L."/>
            <person name="Ma J."/>
        </authorList>
    </citation>
    <scope>NUCLEOTIDE SEQUENCE [LARGE SCALE GENOMIC DNA]</scope>
    <source>
        <strain evidence="2 3">CGMCC 1.10593</strain>
    </source>
</reference>
<comment type="caution">
    <text evidence="2">The sequence shown here is derived from an EMBL/GenBank/DDBJ whole genome shotgun (WGS) entry which is preliminary data.</text>
</comment>
<dbReference type="InterPro" id="IPR036390">
    <property type="entry name" value="WH_DNA-bd_sf"/>
</dbReference>
<keyword evidence="3" id="KW-1185">Reference proteome</keyword>
<dbReference type="AlphaFoldDB" id="A0ABD6DCF5"/>
<dbReference type="EMBL" id="JBHUDM010000018">
    <property type="protein sequence ID" value="MFD1644010.1"/>
    <property type="molecule type" value="Genomic_DNA"/>
</dbReference>
<evidence type="ECO:0000259" key="1">
    <source>
        <dbReference type="Pfam" id="PF03551"/>
    </source>
</evidence>
<dbReference type="InterPro" id="IPR005149">
    <property type="entry name" value="Tscrpt_reg_PadR_N"/>
</dbReference>
<organism evidence="2 3">
    <name type="scientific">Halohasta litorea</name>
    <dbReference type="NCBI Taxonomy" id="869891"/>
    <lineage>
        <taxon>Archaea</taxon>
        <taxon>Methanobacteriati</taxon>
        <taxon>Methanobacteriota</taxon>
        <taxon>Stenosarchaea group</taxon>
        <taxon>Halobacteria</taxon>
        <taxon>Halobacteriales</taxon>
        <taxon>Haloferacaceae</taxon>
        <taxon>Halohasta</taxon>
    </lineage>
</organism>
<dbReference type="RefSeq" id="WP_256397937.1">
    <property type="nucleotide sequence ID" value="NZ_JANHDJ010000020.1"/>
</dbReference>
<evidence type="ECO:0000313" key="2">
    <source>
        <dbReference type="EMBL" id="MFD1644010.1"/>
    </source>
</evidence>
<dbReference type="Pfam" id="PF03551">
    <property type="entry name" value="PadR"/>
    <property type="match status" value="1"/>
</dbReference>
<dbReference type="SUPFAM" id="SSF46785">
    <property type="entry name" value="Winged helix' DNA-binding domain"/>
    <property type="match status" value="1"/>
</dbReference>
<evidence type="ECO:0000313" key="3">
    <source>
        <dbReference type="Proteomes" id="UP001597052"/>
    </source>
</evidence>
<protein>
    <submittedName>
        <fullName evidence="2">PadR family transcriptional regulator</fullName>
    </submittedName>
</protein>
<accession>A0ABD6DCF5</accession>
<dbReference type="Proteomes" id="UP001597052">
    <property type="component" value="Unassembled WGS sequence"/>
</dbReference>
<feature type="domain" description="Transcription regulator PadR N-terminal" evidence="1">
    <location>
        <begin position="18"/>
        <end position="78"/>
    </location>
</feature>
<dbReference type="PANTHER" id="PTHR43252:SF2">
    <property type="entry name" value="TRANSCRIPTION REGULATOR, PADR-LIKE FAMILY"/>
    <property type="match status" value="1"/>
</dbReference>
<gene>
    <name evidence="2" type="ORF">ACFSBW_19420</name>
</gene>
<sequence length="96" mass="11113">MFELTGFQRDLLYCIAGTDDPSGQEVRSELNQSSSVEVNHGRLYPNLDDLVDQGLVEKQSKNKRTNLYRLTDQGRNLIADRRQWEDERLEQLSLDA</sequence>
<dbReference type="InterPro" id="IPR036388">
    <property type="entry name" value="WH-like_DNA-bd_sf"/>
</dbReference>
<dbReference type="Gene3D" id="1.10.10.10">
    <property type="entry name" value="Winged helix-like DNA-binding domain superfamily/Winged helix DNA-binding domain"/>
    <property type="match status" value="1"/>
</dbReference>